<dbReference type="Gramene" id="Psat03G0219100-T1">
    <property type="protein sequence ID" value="KAI5426664.1"/>
    <property type="gene ID" value="KIW84_032191"/>
</dbReference>
<gene>
    <name evidence="1" type="ORF">KIW84_032191</name>
</gene>
<comment type="caution">
    <text evidence="1">The sequence shown here is derived from an EMBL/GenBank/DDBJ whole genome shotgun (WGS) entry which is preliminary data.</text>
</comment>
<dbReference type="EMBL" id="JAMSHJ010000003">
    <property type="protein sequence ID" value="KAI5426664.1"/>
    <property type="molecule type" value="Genomic_DNA"/>
</dbReference>
<evidence type="ECO:0000313" key="1">
    <source>
        <dbReference type="EMBL" id="KAI5426664.1"/>
    </source>
</evidence>
<proteinExistence type="predicted"/>
<accession>A0A9D4XV39</accession>
<name>A0A9D4XV39_PEA</name>
<protein>
    <submittedName>
        <fullName evidence="1">Uncharacterized protein</fullName>
    </submittedName>
</protein>
<dbReference type="AlphaFoldDB" id="A0A9D4XV39"/>
<dbReference type="Proteomes" id="UP001058974">
    <property type="component" value="Chromosome 3"/>
</dbReference>
<organism evidence="1 2">
    <name type="scientific">Pisum sativum</name>
    <name type="common">Garden pea</name>
    <name type="synonym">Lathyrus oleraceus</name>
    <dbReference type="NCBI Taxonomy" id="3888"/>
    <lineage>
        <taxon>Eukaryota</taxon>
        <taxon>Viridiplantae</taxon>
        <taxon>Streptophyta</taxon>
        <taxon>Embryophyta</taxon>
        <taxon>Tracheophyta</taxon>
        <taxon>Spermatophyta</taxon>
        <taxon>Magnoliopsida</taxon>
        <taxon>eudicotyledons</taxon>
        <taxon>Gunneridae</taxon>
        <taxon>Pentapetalae</taxon>
        <taxon>rosids</taxon>
        <taxon>fabids</taxon>
        <taxon>Fabales</taxon>
        <taxon>Fabaceae</taxon>
        <taxon>Papilionoideae</taxon>
        <taxon>50 kb inversion clade</taxon>
        <taxon>NPAAA clade</taxon>
        <taxon>Hologalegina</taxon>
        <taxon>IRL clade</taxon>
        <taxon>Fabeae</taxon>
        <taxon>Lathyrus</taxon>
    </lineage>
</organism>
<evidence type="ECO:0000313" key="2">
    <source>
        <dbReference type="Proteomes" id="UP001058974"/>
    </source>
</evidence>
<keyword evidence="2" id="KW-1185">Reference proteome</keyword>
<sequence length="195" mass="23075">MEELRTKRSKIKKHLGGLFSAGVNFENLNGRLKEAQVEGRRWKRACELVVWEQRQRESVVMTQIHGFEEELAKSQAIAARQRQLGIEVEQMLSLNWRRIYQEILNLREQVNFQNQDHEVIVKEQGDRAEAWRIEHSNLAEFANKLVREISRMFKRVDGVANFHNTPQEVIKFIRLCDVMLKEFKAYLKRAMEAPL</sequence>
<reference evidence="1 2" key="1">
    <citation type="journal article" date="2022" name="Nat. Genet.">
        <title>Improved pea reference genome and pan-genome highlight genomic features and evolutionary characteristics.</title>
        <authorList>
            <person name="Yang T."/>
            <person name="Liu R."/>
            <person name="Luo Y."/>
            <person name="Hu S."/>
            <person name="Wang D."/>
            <person name="Wang C."/>
            <person name="Pandey M.K."/>
            <person name="Ge S."/>
            <person name="Xu Q."/>
            <person name="Li N."/>
            <person name="Li G."/>
            <person name="Huang Y."/>
            <person name="Saxena R.K."/>
            <person name="Ji Y."/>
            <person name="Li M."/>
            <person name="Yan X."/>
            <person name="He Y."/>
            <person name="Liu Y."/>
            <person name="Wang X."/>
            <person name="Xiang C."/>
            <person name="Varshney R.K."/>
            <person name="Ding H."/>
            <person name="Gao S."/>
            <person name="Zong X."/>
        </authorList>
    </citation>
    <scope>NUCLEOTIDE SEQUENCE [LARGE SCALE GENOMIC DNA]</scope>
    <source>
        <strain evidence="1 2">cv. Zhongwan 6</strain>
    </source>
</reference>